<proteinExistence type="predicted"/>
<keyword evidence="3" id="KW-1185">Reference proteome</keyword>
<feature type="compositionally biased region" description="Basic and acidic residues" evidence="1">
    <location>
        <begin position="509"/>
        <end position="533"/>
    </location>
</feature>
<feature type="compositionally biased region" description="Basic and acidic residues" evidence="1">
    <location>
        <begin position="393"/>
        <end position="406"/>
    </location>
</feature>
<dbReference type="Proteomes" id="UP000297229">
    <property type="component" value="Unassembled WGS sequence"/>
</dbReference>
<accession>A0A4Z1JHN8</accession>
<organism evidence="2 3">
    <name type="scientific">Botrytis elliptica</name>
    <dbReference type="NCBI Taxonomy" id="278938"/>
    <lineage>
        <taxon>Eukaryota</taxon>
        <taxon>Fungi</taxon>
        <taxon>Dikarya</taxon>
        <taxon>Ascomycota</taxon>
        <taxon>Pezizomycotina</taxon>
        <taxon>Leotiomycetes</taxon>
        <taxon>Helotiales</taxon>
        <taxon>Sclerotiniaceae</taxon>
        <taxon>Botrytis</taxon>
    </lineage>
</organism>
<evidence type="ECO:0000256" key="1">
    <source>
        <dbReference type="SAM" id="MobiDB-lite"/>
    </source>
</evidence>
<feature type="compositionally biased region" description="Basic and acidic residues" evidence="1">
    <location>
        <begin position="204"/>
        <end position="230"/>
    </location>
</feature>
<feature type="region of interest" description="Disordered" evidence="1">
    <location>
        <begin position="368"/>
        <end position="545"/>
    </location>
</feature>
<feature type="compositionally biased region" description="Basic and acidic residues" evidence="1">
    <location>
        <begin position="238"/>
        <end position="248"/>
    </location>
</feature>
<name>A0A4Z1JHN8_9HELO</name>
<feature type="compositionally biased region" description="Basic and acidic residues" evidence="1">
    <location>
        <begin position="468"/>
        <end position="480"/>
    </location>
</feature>
<dbReference type="EMBL" id="PQXM01000379">
    <property type="protein sequence ID" value="TGO73201.1"/>
    <property type="molecule type" value="Genomic_DNA"/>
</dbReference>
<feature type="compositionally biased region" description="Basic and acidic residues" evidence="1">
    <location>
        <begin position="369"/>
        <end position="382"/>
    </location>
</feature>
<reference evidence="2 3" key="1">
    <citation type="submission" date="2017-12" db="EMBL/GenBank/DDBJ databases">
        <title>Comparative genomics of Botrytis spp.</title>
        <authorList>
            <person name="Valero-Jimenez C.A."/>
            <person name="Tapia P."/>
            <person name="Veloso J."/>
            <person name="Silva-Moreno E."/>
            <person name="Staats M."/>
            <person name="Valdes J.H."/>
            <person name="Van Kan J.A.L."/>
        </authorList>
    </citation>
    <scope>NUCLEOTIDE SEQUENCE [LARGE SCALE GENOMIC DNA]</scope>
    <source>
        <strain evidence="2 3">Be9601</strain>
    </source>
</reference>
<protein>
    <submittedName>
        <fullName evidence="2">Uncharacterized protein</fullName>
    </submittedName>
</protein>
<gene>
    <name evidence="2" type="ORF">BELL_0381g00060</name>
</gene>
<feature type="region of interest" description="Disordered" evidence="1">
    <location>
        <begin position="204"/>
        <end position="249"/>
    </location>
</feature>
<dbReference type="AlphaFoldDB" id="A0A4Z1JHN8"/>
<evidence type="ECO:0000313" key="2">
    <source>
        <dbReference type="EMBL" id="TGO73201.1"/>
    </source>
</evidence>
<feature type="region of interest" description="Disordered" evidence="1">
    <location>
        <begin position="1"/>
        <end position="41"/>
    </location>
</feature>
<evidence type="ECO:0000313" key="3">
    <source>
        <dbReference type="Proteomes" id="UP000297229"/>
    </source>
</evidence>
<comment type="caution">
    <text evidence="2">The sequence shown here is derived from an EMBL/GenBank/DDBJ whole genome shotgun (WGS) entry which is preliminary data.</text>
</comment>
<feature type="compositionally biased region" description="Basic and acidic residues" evidence="1">
    <location>
        <begin position="17"/>
        <end position="38"/>
    </location>
</feature>
<feature type="compositionally biased region" description="Basic and acidic residues" evidence="1">
    <location>
        <begin position="427"/>
        <end position="447"/>
    </location>
</feature>
<sequence length="545" mass="61532">MSPASIPPSRSTQVEKQPSRARLEIDFPRESHDSDEGKSAPQLLLYPPVYVLKGPKKDKVTKSILEEQELENRKKKDIQEIEETNGWRFTSDTAGKMYLKIQDKDTSTFINCNNFARDCIKAIQSDPRADSRVDSKRKGAPAPSLSVLLTPENKAEHRKRLDRLLMSKNKHAQYWAIEDLPSEWLKIDNEALCSEKDQAALRRDVEKKKKALEKSKPGGKVEGKHQEGHRLSINAVKRTSDDRQRDGHQGPIFKFEVEGMITTETRRSSREKLGGRAHEERPVLEDELEKERMTCKNRSRIHDTKVVEKIKSTQQAPIRGVGREQIVFEKPRGNTRTEIDERTKEGRRVLGNEVAKARTAIAENLKYNGRNEIDERPNDVAKSKGGRQQLGDEMAKQKLVPGDRPRVGNPEVNGRLKKTHRAPTNGTEKEQILVEEPRAGSKVKDDGNLIEDNALPNKRHGSAAIDEVGDKKTVAIERSRNGTAETNKGFKDDSVLPKKRHGSATMDEAGNKRAMAMDRSRDGKVENNGRSKDNSLLSKKRHGSQ</sequence>
<dbReference type="OrthoDB" id="3544745at2759"/>